<organism evidence="2 3">
    <name type="scientific">Salinivibrio kushneri</name>
    <dbReference type="NCBI Taxonomy" id="1908198"/>
    <lineage>
        <taxon>Bacteria</taxon>
        <taxon>Pseudomonadati</taxon>
        <taxon>Pseudomonadota</taxon>
        <taxon>Gammaproteobacteria</taxon>
        <taxon>Vibrionales</taxon>
        <taxon>Vibrionaceae</taxon>
        <taxon>Salinivibrio</taxon>
    </lineage>
</organism>
<dbReference type="SMART" id="SM00347">
    <property type="entry name" value="HTH_MARR"/>
    <property type="match status" value="1"/>
</dbReference>
<dbReference type="Proteomes" id="UP001164748">
    <property type="component" value="Chromosome"/>
</dbReference>
<gene>
    <name evidence="2" type="ORF">N8M53_11845</name>
</gene>
<dbReference type="GO" id="GO:0003700">
    <property type="term" value="F:DNA-binding transcription factor activity"/>
    <property type="evidence" value="ECO:0007669"/>
    <property type="project" value="InterPro"/>
</dbReference>
<dbReference type="PANTHER" id="PTHR33164">
    <property type="entry name" value="TRANSCRIPTIONAL REGULATOR, MARR FAMILY"/>
    <property type="match status" value="1"/>
</dbReference>
<dbReference type="Gene3D" id="1.10.10.10">
    <property type="entry name" value="Winged helix-like DNA-binding domain superfamily/Winged helix DNA-binding domain"/>
    <property type="match status" value="1"/>
</dbReference>
<evidence type="ECO:0000259" key="1">
    <source>
        <dbReference type="PROSITE" id="PS50995"/>
    </source>
</evidence>
<dbReference type="GO" id="GO:0006950">
    <property type="term" value="P:response to stress"/>
    <property type="evidence" value="ECO:0007669"/>
    <property type="project" value="TreeGrafter"/>
</dbReference>
<name>A0AA47KN10_9GAMM</name>
<protein>
    <submittedName>
        <fullName evidence="2">MarR family transcriptional regulator</fullName>
    </submittedName>
</protein>
<dbReference type="AlphaFoldDB" id="A0AA47KN10"/>
<sequence>MTLPHLALDSFLPYKLVHTAELVADSLAARYEAEFGLSRPEWRVLASLGARDGVMAKDLAAETRLDKVKVSRLLTRLEQHQLVERRACQGDQRAALVHLTDKGRTHYQTIVPKVLEWEKAMLEGLSAAQYQALYQALDALQHRVHELAQTDSDAASV</sequence>
<dbReference type="InterPro" id="IPR000835">
    <property type="entry name" value="HTH_MarR-typ"/>
</dbReference>
<dbReference type="InterPro" id="IPR036390">
    <property type="entry name" value="WH_DNA-bd_sf"/>
</dbReference>
<dbReference type="Pfam" id="PF12802">
    <property type="entry name" value="MarR_2"/>
    <property type="match status" value="1"/>
</dbReference>
<proteinExistence type="predicted"/>
<dbReference type="PANTHER" id="PTHR33164:SF57">
    <property type="entry name" value="MARR-FAMILY TRANSCRIPTIONAL REGULATOR"/>
    <property type="match status" value="1"/>
</dbReference>
<evidence type="ECO:0000313" key="2">
    <source>
        <dbReference type="EMBL" id="WBA09980.1"/>
    </source>
</evidence>
<feature type="domain" description="HTH marR-type" evidence="1">
    <location>
        <begin position="9"/>
        <end position="142"/>
    </location>
</feature>
<dbReference type="InterPro" id="IPR039422">
    <property type="entry name" value="MarR/SlyA-like"/>
</dbReference>
<dbReference type="SUPFAM" id="SSF46785">
    <property type="entry name" value="Winged helix' DNA-binding domain"/>
    <property type="match status" value="1"/>
</dbReference>
<accession>A0AA47KN10</accession>
<dbReference type="PROSITE" id="PS50995">
    <property type="entry name" value="HTH_MARR_2"/>
    <property type="match status" value="1"/>
</dbReference>
<evidence type="ECO:0000313" key="3">
    <source>
        <dbReference type="Proteomes" id="UP001164748"/>
    </source>
</evidence>
<dbReference type="InterPro" id="IPR036388">
    <property type="entry name" value="WH-like_DNA-bd_sf"/>
</dbReference>
<reference evidence="2" key="1">
    <citation type="submission" date="2022-09" db="EMBL/GenBank/DDBJ databases">
        <authorList>
            <person name="Li Z.-J."/>
        </authorList>
    </citation>
    <scope>NUCLEOTIDE SEQUENCE</scope>
    <source>
        <strain evidence="2">TGB11</strain>
    </source>
</reference>
<dbReference type="EMBL" id="CP114588">
    <property type="protein sequence ID" value="WBA09980.1"/>
    <property type="molecule type" value="Genomic_DNA"/>
</dbReference>